<evidence type="ECO:0000313" key="2">
    <source>
        <dbReference type="Proteomes" id="UP000191448"/>
    </source>
</evidence>
<evidence type="ECO:0000313" key="1">
    <source>
        <dbReference type="EMBL" id="OPX47595.1"/>
    </source>
</evidence>
<proteinExistence type="predicted"/>
<reference evidence="1 2" key="1">
    <citation type="submission" date="2016-02" db="EMBL/GenBank/DDBJ databases">
        <title>Genome sequence of Clostridium thermobutyricum DSM 4928.</title>
        <authorList>
            <person name="Poehlein A."/>
            <person name="Daniel R."/>
        </authorList>
    </citation>
    <scope>NUCLEOTIDE SEQUENCE [LARGE SCALE GENOMIC DNA]</scope>
    <source>
        <strain evidence="1 2">DSM 4928</strain>
    </source>
</reference>
<dbReference type="AlphaFoldDB" id="A0A1V4SVU2"/>
<name>A0A1V4SVU2_9CLOT</name>
<accession>A0A1V4SVU2</accession>
<gene>
    <name evidence="1" type="ORF">CLTHE_17600</name>
</gene>
<organism evidence="1 2">
    <name type="scientific">Clostridium thermobutyricum DSM 4928</name>
    <dbReference type="NCBI Taxonomy" id="1121339"/>
    <lineage>
        <taxon>Bacteria</taxon>
        <taxon>Bacillati</taxon>
        <taxon>Bacillota</taxon>
        <taxon>Clostridia</taxon>
        <taxon>Eubacteriales</taxon>
        <taxon>Clostridiaceae</taxon>
        <taxon>Clostridium</taxon>
    </lineage>
</organism>
<dbReference type="RefSeq" id="WP_080022927.1">
    <property type="nucleotide sequence ID" value="NZ_LTAY01000043.1"/>
</dbReference>
<dbReference type="Proteomes" id="UP000191448">
    <property type="component" value="Unassembled WGS sequence"/>
</dbReference>
<protein>
    <submittedName>
        <fullName evidence="1">Uncharacterized protein</fullName>
    </submittedName>
</protein>
<comment type="caution">
    <text evidence="1">The sequence shown here is derived from an EMBL/GenBank/DDBJ whole genome shotgun (WGS) entry which is preliminary data.</text>
</comment>
<dbReference type="EMBL" id="LTAY01000043">
    <property type="protein sequence ID" value="OPX47595.1"/>
    <property type="molecule type" value="Genomic_DNA"/>
</dbReference>
<sequence length="133" mass="15965">MLIILGIYTVSYRKLLIRKIKTSLEEMVFIHNGIFLNNDSDSENKDALEKIEIIVKFLGNDLEKYQHYEINKEQLELSFRKSQILWDELFTTYPWIYEYGLYNGGTADYPEHLITYRHIKKQNKIIDREKKGK</sequence>